<evidence type="ECO:0000313" key="2">
    <source>
        <dbReference type="EMBL" id="TBU60356.1"/>
    </source>
</evidence>
<reference evidence="2 3" key="1">
    <citation type="submission" date="2019-01" db="EMBL/GenBank/DDBJ databases">
        <title>Draft genome sequences of three monokaryotic isolates of the white-rot basidiomycete fungus Dichomitus squalens.</title>
        <authorList>
            <consortium name="DOE Joint Genome Institute"/>
            <person name="Lopez S.C."/>
            <person name="Andreopoulos B."/>
            <person name="Pangilinan J."/>
            <person name="Lipzen A."/>
            <person name="Riley R."/>
            <person name="Ahrendt S."/>
            <person name="Ng V."/>
            <person name="Barry K."/>
            <person name="Daum C."/>
            <person name="Grigoriev I.V."/>
            <person name="Hilden K.S."/>
            <person name="Makela M.R."/>
            <person name="de Vries R.P."/>
        </authorList>
    </citation>
    <scope>NUCLEOTIDE SEQUENCE [LARGE SCALE GENOMIC DNA]</scope>
    <source>
        <strain evidence="2 3">CBS 464.89</strain>
    </source>
</reference>
<dbReference type="AlphaFoldDB" id="A0A4Q9Q0L8"/>
<organism evidence="2 3">
    <name type="scientific">Dichomitus squalens</name>
    <dbReference type="NCBI Taxonomy" id="114155"/>
    <lineage>
        <taxon>Eukaryota</taxon>
        <taxon>Fungi</taxon>
        <taxon>Dikarya</taxon>
        <taxon>Basidiomycota</taxon>
        <taxon>Agaricomycotina</taxon>
        <taxon>Agaricomycetes</taxon>
        <taxon>Polyporales</taxon>
        <taxon>Polyporaceae</taxon>
        <taxon>Dichomitus</taxon>
    </lineage>
</organism>
<proteinExistence type="predicted"/>
<dbReference type="EMBL" id="ML145105">
    <property type="protein sequence ID" value="TBU60356.1"/>
    <property type="molecule type" value="Genomic_DNA"/>
</dbReference>
<dbReference type="Proteomes" id="UP000292082">
    <property type="component" value="Unassembled WGS sequence"/>
</dbReference>
<keyword evidence="3" id="KW-1185">Reference proteome</keyword>
<evidence type="ECO:0000313" key="3">
    <source>
        <dbReference type="Proteomes" id="UP000292082"/>
    </source>
</evidence>
<name>A0A4Q9Q0L8_9APHY</name>
<protein>
    <submittedName>
        <fullName evidence="2">Uncharacterized protein</fullName>
    </submittedName>
</protein>
<evidence type="ECO:0000256" key="1">
    <source>
        <dbReference type="SAM" id="MobiDB-lite"/>
    </source>
</evidence>
<feature type="compositionally biased region" description="Basic and acidic residues" evidence="1">
    <location>
        <begin position="118"/>
        <end position="131"/>
    </location>
</feature>
<gene>
    <name evidence="2" type="ORF">BD310DRAFT_966496</name>
</gene>
<sequence>MAAYTEARQTTNSAFLSRRGWYRTHFYDHPGYIENDAKALYGDKVKVWCKPCFQRRVANEQREDSLLGLPVRDTALVERTLWDLPSTAANRWISATTAAMLVHLRDCSLTPDHIRQQAREEHERVHLSPRREKGKARAQPPGPAVRAFSCNGYDSTSSINAPVRSLPYSDFNPGSSTSRYSDNIFSFILPISAASVYVLYATKPLWQSKSKPVLSLQASREPPHVCRFPCLKATPPHH</sequence>
<accession>A0A4Q9Q0L8</accession>
<feature type="region of interest" description="Disordered" evidence="1">
    <location>
        <begin position="118"/>
        <end position="143"/>
    </location>
</feature>